<accession>A0C9V6</accession>
<reference evidence="3 4" key="1">
    <citation type="journal article" date="2006" name="Nature">
        <title>Global trends of whole-genome duplications revealed by the ciliate Paramecium tetraurelia.</title>
        <authorList>
            <consortium name="Genoscope"/>
            <person name="Aury J.-M."/>
            <person name="Jaillon O."/>
            <person name="Duret L."/>
            <person name="Noel B."/>
            <person name="Jubin C."/>
            <person name="Porcel B.M."/>
            <person name="Segurens B."/>
            <person name="Daubin V."/>
            <person name="Anthouard V."/>
            <person name="Aiach N."/>
            <person name="Arnaiz O."/>
            <person name="Billaut A."/>
            <person name="Beisson J."/>
            <person name="Blanc I."/>
            <person name="Bouhouche K."/>
            <person name="Camara F."/>
            <person name="Duharcourt S."/>
            <person name="Guigo R."/>
            <person name="Gogendeau D."/>
            <person name="Katinka M."/>
            <person name="Keller A.-M."/>
            <person name="Kissmehl R."/>
            <person name="Klotz C."/>
            <person name="Koll F."/>
            <person name="Le Moue A."/>
            <person name="Lepere C."/>
            <person name="Malinsky S."/>
            <person name="Nowacki M."/>
            <person name="Nowak J.K."/>
            <person name="Plattner H."/>
            <person name="Poulain J."/>
            <person name="Ruiz F."/>
            <person name="Serrano V."/>
            <person name="Zagulski M."/>
            <person name="Dessen P."/>
            <person name="Betermier M."/>
            <person name="Weissenbach J."/>
            <person name="Scarpelli C."/>
            <person name="Schachter V."/>
            <person name="Sperling L."/>
            <person name="Meyer E."/>
            <person name="Cohen J."/>
            <person name="Wincker P."/>
        </authorList>
    </citation>
    <scope>NUCLEOTIDE SEQUENCE [LARGE SCALE GENOMIC DNA]</scope>
    <source>
        <strain evidence="3 4">Stock d4-2</strain>
    </source>
</reference>
<dbReference type="RefSeq" id="XP_001434970.1">
    <property type="nucleotide sequence ID" value="XM_001434933.2"/>
</dbReference>
<dbReference type="KEGG" id="ptm:GSPATT00006880001"/>
<dbReference type="OrthoDB" id="1305at2759"/>
<dbReference type="OMA" id="CTQWINC"/>
<feature type="compositionally biased region" description="Low complexity" evidence="2">
    <location>
        <begin position="341"/>
        <end position="355"/>
    </location>
</feature>
<name>A0C9V6_PARTE</name>
<dbReference type="eggNOG" id="ENOG502SDSS">
    <property type="taxonomic scope" value="Eukaryota"/>
</dbReference>
<protein>
    <submittedName>
        <fullName evidence="3">Uncharacterized protein</fullName>
    </submittedName>
</protein>
<keyword evidence="1" id="KW-0175">Coiled coil</keyword>
<dbReference type="HOGENOM" id="CLU_542351_0_0_1"/>
<organism evidence="3 4">
    <name type="scientific">Paramecium tetraurelia</name>
    <dbReference type="NCBI Taxonomy" id="5888"/>
    <lineage>
        <taxon>Eukaryota</taxon>
        <taxon>Sar</taxon>
        <taxon>Alveolata</taxon>
        <taxon>Ciliophora</taxon>
        <taxon>Intramacronucleata</taxon>
        <taxon>Oligohymenophorea</taxon>
        <taxon>Peniculida</taxon>
        <taxon>Parameciidae</taxon>
        <taxon>Paramecium</taxon>
    </lineage>
</organism>
<gene>
    <name evidence="3" type="ORF">GSPATT00006880001</name>
</gene>
<dbReference type="Proteomes" id="UP000000600">
    <property type="component" value="Unassembled WGS sequence"/>
</dbReference>
<feature type="coiled-coil region" evidence="1">
    <location>
        <begin position="402"/>
        <end position="465"/>
    </location>
</feature>
<dbReference type="EMBL" id="CT868052">
    <property type="protein sequence ID" value="CAK67573.1"/>
    <property type="molecule type" value="Genomic_DNA"/>
</dbReference>
<dbReference type="InParanoid" id="A0C9V6"/>
<dbReference type="GeneID" id="5020755"/>
<sequence>MAQFHKGFTWTQCKSTLKTKTTFINLRQTVTPNQGPVLLKIDTERELKYTNDLGWNWHKSWNIPNISVKISLQNEECTQWINCQVQLLAVKMLQNDLFEEVGLEGTTQYDIIDGKAFFSGVKFNSTTYNHQGHRFQLLILVKERENIILGLQSPPVFVDSRKSARDEHRQIQYIQPFEPSYLERNFCKKEKHFNDVVDAPIENNENGLHNYLTAPNIRNKIKHPLFMALKFSRCLNIYYQNNLETDNYLIEFQKQLMSKYQQSQYTIVFQSNNNRIRKKIEESLTQLFGQSMISVVERKYLDETQFKKLEFSSDDYSSIYPQLQELMNQYSQDQFNQSVKQQQEQEQQQEQQQDMNIEEEQQQQQQQQSIQTEQPIQQQLPKILTHSERKSAFTKYLDKLPTKNFEEEKQEQSKRMEKLNNIREMENYDKVQKLVKVEEELNQNRTQYQQYYQQQQQQLQQQQQSYAPINSFSILLQQKLQEQILQYYFIQQQLMLLQKPPSV</sequence>
<feature type="region of interest" description="Disordered" evidence="2">
    <location>
        <begin position="334"/>
        <end position="377"/>
    </location>
</feature>
<evidence type="ECO:0000313" key="3">
    <source>
        <dbReference type="EMBL" id="CAK67573.1"/>
    </source>
</evidence>
<evidence type="ECO:0000256" key="1">
    <source>
        <dbReference type="SAM" id="Coils"/>
    </source>
</evidence>
<dbReference type="STRING" id="5888.A0C9V6"/>
<proteinExistence type="predicted"/>
<keyword evidence="4" id="KW-1185">Reference proteome</keyword>
<feature type="compositionally biased region" description="Low complexity" evidence="2">
    <location>
        <begin position="362"/>
        <end position="377"/>
    </location>
</feature>
<evidence type="ECO:0000256" key="2">
    <source>
        <dbReference type="SAM" id="MobiDB-lite"/>
    </source>
</evidence>
<evidence type="ECO:0000313" key="4">
    <source>
        <dbReference type="Proteomes" id="UP000000600"/>
    </source>
</evidence>
<dbReference type="AlphaFoldDB" id="A0C9V6"/>